<evidence type="ECO:0000313" key="1">
    <source>
        <dbReference type="EMBL" id="MQL94597.1"/>
    </source>
</evidence>
<accession>A0A843VJL8</accession>
<sequence>KESRRVSIPHLVLSHNAAKADLLHQQCNFSFVLHIGVCIRMLSGVGLQLGCLQGSVGWTSQFLILVEVEPQLDLLSMAARLREVEPQLDLLSVAARLRGSLVKESKRVPIPRLVLSHTAAEAGLLHQQCNFSFVLHLGVSRIMTTLRRMGPMRRLRSDLSATSAI</sequence>
<keyword evidence="2" id="KW-1185">Reference proteome</keyword>
<organism evidence="1 2">
    <name type="scientific">Colocasia esculenta</name>
    <name type="common">Wild taro</name>
    <name type="synonym">Arum esculentum</name>
    <dbReference type="NCBI Taxonomy" id="4460"/>
    <lineage>
        <taxon>Eukaryota</taxon>
        <taxon>Viridiplantae</taxon>
        <taxon>Streptophyta</taxon>
        <taxon>Embryophyta</taxon>
        <taxon>Tracheophyta</taxon>
        <taxon>Spermatophyta</taxon>
        <taxon>Magnoliopsida</taxon>
        <taxon>Liliopsida</taxon>
        <taxon>Araceae</taxon>
        <taxon>Aroideae</taxon>
        <taxon>Colocasieae</taxon>
        <taxon>Colocasia</taxon>
    </lineage>
</organism>
<dbReference type="Proteomes" id="UP000652761">
    <property type="component" value="Unassembled WGS sequence"/>
</dbReference>
<gene>
    <name evidence="1" type="ORF">Taro_027249</name>
</gene>
<comment type="caution">
    <text evidence="1">The sequence shown here is derived from an EMBL/GenBank/DDBJ whole genome shotgun (WGS) entry which is preliminary data.</text>
</comment>
<reference evidence="1" key="1">
    <citation type="submission" date="2017-07" db="EMBL/GenBank/DDBJ databases">
        <title>Taro Niue Genome Assembly and Annotation.</title>
        <authorList>
            <person name="Atibalentja N."/>
            <person name="Keating K."/>
            <person name="Fields C.J."/>
        </authorList>
    </citation>
    <scope>NUCLEOTIDE SEQUENCE</scope>
    <source>
        <strain evidence="1">Niue_2</strain>
        <tissue evidence="1">Leaf</tissue>
    </source>
</reference>
<dbReference type="AlphaFoldDB" id="A0A843VJL8"/>
<feature type="non-terminal residue" evidence="1">
    <location>
        <position position="165"/>
    </location>
</feature>
<dbReference type="EMBL" id="NMUH01001693">
    <property type="protein sequence ID" value="MQL94597.1"/>
    <property type="molecule type" value="Genomic_DNA"/>
</dbReference>
<protein>
    <submittedName>
        <fullName evidence="1">Uncharacterized protein</fullName>
    </submittedName>
</protein>
<proteinExistence type="predicted"/>
<name>A0A843VJL8_COLES</name>
<evidence type="ECO:0000313" key="2">
    <source>
        <dbReference type="Proteomes" id="UP000652761"/>
    </source>
</evidence>